<organism evidence="5 6">
    <name type="scientific">Streptomyces rubrolavendulae</name>
    <dbReference type="NCBI Taxonomy" id="285473"/>
    <lineage>
        <taxon>Bacteria</taxon>
        <taxon>Bacillati</taxon>
        <taxon>Actinomycetota</taxon>
        <taxon>Actinomycetes</taxon>
        <taxon>Kitasatosporales</taxon>
        <taxon>Streptomycetaceae</taxon>
        <taxon>Streptomyces</taxon>
    </lineage>
</organism>
<dbReference type="EC" id="2.3.1.179" evidence="5"/>
<dbReference type="PANTHER" id="PTHR11712:SF347">
    <property type="entry name" value="BETA KETOACYL-ACYL CARRIER PROTEIN SYNTHASE"/>
    <property type="match status" value="1"/>
</dbReference>
<dbReference type="Pfam" id="PF02801">
    <property type="entry name" value="Ketoacyl-synt_C"/>
    <property type="match status" value="1"/>
</dbReference>
<dbReference type="GO" id="GO:0006633">
    <property type="term" value="P:fatty acid biosynthetic process"/>
    <property type="evidence" value="ECO:0007669"/>
    <property type="project" value="TreeGrafter"/>
</dbReference>
<dbReference type="PANTHER" id="PTHR11712">
    <property type="entry name" value="POLYKETIDE SYNTHASE-RELATED"/>
    <property type="match status" value="1"/>
</dbReference>
<evidence type="ECO:0000313" key="6">
    <source>
        <dbReference type="Proteomes" id="UP000095349"/>
    </source>
</evidence>
<dbReference type="EMBL" id="CP017316">
    <property type="protein sequence ID" value="AOT61300.1"/>
    <property type="molecule type" value="Genomic_DNA"/>
</dbReference>
<accession>A0A1D8G786</accession>
<dbReference type="InterPro" id="IPR020841">
    <property type="entry name" value="PKS_Beta-ketoAc_synthase_dom"/>
</dbReference>
<name>A0A1D8G786_9ACTN</name>
<gene>
    <name evidence="5" type="primary">fabF_2</name>
    <name evidence="5" type="ORF">A4G23_04183</name>
</gene>
<protein>
    <submittedName>
        <fullName evidence="5">3-oxoacyl-[acyl-carrier-protein] synthase 2</fullName>
        <ecNumber evidence="5">2.3.1.179</ecNumber>
    </submittedName>
</protein>
<comment type="similarity">
    <text evidence="1 3">Belongs to the thiolase-like superfamily. Beta-ketoacyl-ACP synthases family.</text>
</comment>
<dbReference type="InterPro" id="IPR016039">
    <property type="entry name" value="Thiolase-like"/>
</dbReference>
<feature type="domain" description="Ketosynthase family 3 (KS3)" evidence="4">
    <location>
        <begin position="12"/>
        <end position="393"/>
    </location>
</feature>
<dbReference type="GeneID" id="91405722"/>
<dbReference type="SMART" id="SM00825">
    <property type="entry name" value="PKS_KS"/>
    <property type="match status" value="1"/>
</dbReference>
<dbReference type="PROSITE" id="PS52004">
    <property type="entry name" value="KS3_2"/>
    <property type="match status" value="1"/>
</dbReference>
<dbReference type="GO" id="GO:0004315">
    <property type="term" value="F:3-oxoacyl-[acyl-carrier-protein] synthase activity"/>
    <property type="evidence" value="ECO:0007669"/>
    <property type="project" value="UniProtKB-EC"/>
</dbReference>
<dbReference type="AlphaFoldDB" id="A0A1D8G786"/>
<dbReference type="Gene3D" id="3.40.47.10">
    <property type="match status" value="1"/>
</dbReference>
<dbReference type="RefSeq" id="WP_051839313.1">
    <property type="nucleotide sequence ID" value="NZ_CP017316.1"/>
</dbReference>
<keyword evidence="2 3" id="KW-0808">Transferase</keyword>
<evidence type="ECO:0000259" key="4">
    <source>
        <dbReference type="PROSITE" id="PS52004"/>
    </source>
</evidence>
<dbReference type="SUPFAM" id="SSF53901">
    <property type="entry name" value="Thiolase-like"/>
    <property type="match status" value="2"/>
</dbReference>
<dbReference type="PATRIC" id="fig|285473.5.peg.4388"/>
<reference evidence="5 6" key="1">
    <citation type="submission" date="2016-09" db="EMBL/GenBank/DDBJ databases">
        <title>Streptomyces rubrolavendulae MJM4426 Genome sequencing and assembly.</title>
        <authorList>
            <person name="Kim J.-G."/>
        </authorList>
    </citation>
    <scope>NUCLEOTIDE SEQUENCE [LARGE SCALE GENOMIC DNA]</scope>
    <source>
        <strain evidence="5 6">MJM4426</strain>
    </source>
</reference>
<evidence type="ECO:0000256" key="2">
    <source>
        <dbReference type="ARBA" id="ARBA00022679"/>
    </source>
</evidence>
<sequence>MHVREHTRARPSNDIAVTGVGLVTPAGRDAESTWDGLMDGFPTARRDPELAGLPVDFSCRAAGAGFEGATPLVLAAAREAVADAGLGSGSWDGARIAVVLGAGGAAPGLGGAGREVCAQTVGADLGALGPGFVTSGGCGAGVTAIGVARELLRSGACDVAVAGAGDTVRGRTVAAGLGRAGALSSRTHDPAGASRPFDAERDGFVLGEGAGVLVLERVVDARARRARLRAVLAGYGAAAEGCGAAGAGPGGTGRVGVDARGRGVERAVLAAFADADLGPEDVDHVNAHGSGGLGDDLAEARMLRRVFRGAPPPVTAVKGVLGHAGGGAGAVEAACAVLTLGHQAIPPTANLDRLDPEIELDVVVKSPRRRPVRAALSTSFGLGGQNTALLLRAV</sequence>
<dbReference type="InterPro" id="IPR000794">
    <property type="entry name" value="Beta-ketoacyl_synthase"/>
</dbReference>
<evidence type="ECO:0000256" key="3">
    <source>
        <dbReference type="RuleBase" id="RU003694"/>
    </source>
</evidence>
<evidence type="ECO:0000313" key="5">
    <source>
        <dbReference type="EMBL" id="AOT61300.1"/>
    </source>
</evidence>
<dbReference type="InterPro" id="IPR014030">
    <property type="entry name" value="Ketoacyl_synth_N"/>
</dbReference>
<evidence type="ECO:0000256" key="1">
    <source>
        <dbReference type="ARBA" id="ARBA00008467"/>
    </source>
</evidence>
<dbReference type="KEGG" id="srn:A4G23_04183"/>
<keyword evidence="5" id="KW-0012">Acyltransferase</keyword>
<proteinExistence type="inferred from homology"/>
<keyword evidence="6" id="KW-1185">Reference proteome</keyword>
<dbReference type="Proteomes" id="UP000095349">
    <property type="component" value="Chromosome"/>
</dbReference>
<dbReference type="STRING" id="285473.A4G23_04183"/>
<dbReference type="InterPro" id="IPR014031">
    <property type="entry name" value="Ketoacyl_synth_C"/>
</dbReference>
<dbReference type="Pfam" id="PF00109">
    <property type="entry name" value="ketoacyl-synt"/>
    <property type="match status" value="1"/>
</dbReference>